<name>A0A3M7PFT4_BRAPC</name>
<dbReference type="AlphaFoldDB" id="A0A3M7PFT4"/>
<keyword evidence="4 5" id="KW-0472">Membrane</keyword>
<evidence type="ECO:0000256" key="4">
    <source>
        <dbReference type="ARBA" id="ARBA00023136"/>
    </source>
</evidence>
<reference evidence="7 8" key="1">
    <citation type="journal article" date="2018" name="Sci. Rep.">
        <title>Genomic signatures of local adaptation to the degree of environmental predictability in rotifers.</title>
        <authorList>
            <person name="Franch-Gras L."/>
            <person name="Hahn C."/>
            <person name="Garcia-Roger E.M."/>
            <person name="Carmona M.J."/>
            <person name="Serra M."/>
            <person name="Gomez A."/>
        </authorList>
    </citation>
    <scope>NUCLEOTIDE SEQUENCE [LARGE SCALE GENOMIC DNA]</scope>
    <source>
        <strain evidence="7">HYR1</strain>
    </source>
</reference>
<sequence length="408" mass="47318">MHSILLETINSTLTCHIFPRSRYPQGLYLTYETCPEVFDNQTAKIVRYCCLNIMITLIQDSIYKKTQDWLRYNSSSVLVGPAVIFNILSLIVLTKFHRIKSFSKNSTTFYMKCLCIFDTLTIVSKFLNEIVVVRNGLRQEPWAINSFVCKFLSFSESCSAISSIYILIAMSFEKLICVLAPLQVGLILTRFKAKIASLSILIVAGLISSYNLFDRRVFVFEWFEEIEQNNLHSNETLKNYSITRESQKRVSYDCDSRWPKKKNDWLLLNNIIRVFLPIILLCACNSWIIVALTKAKKNSQVLFSTNANRQSLKKSNNSKNSSPQNFLISDQIKPKLSNKWLDKSFTASQRRFFTRKDERSERRSDDSFRKKRLSSNVSMNFSSESKKNPAKLFIQNTQLKQQTELSLM</sequence>
<dbReference type="PANTHER" id="PTHR46641:SF2">
    <property type="entry name" value="FMRFAMIDE RECEPTOR"/>
    <property type="match status" value="1"/>
</dbReference>
<keyword evidence="3 5" id="KW-1133">Transmembrane helix</keyword>
<accession>A0A3M7PFT4</accession>
<evidence type="ECO:0000256" key="5">
    <source>
        <dbReference type="SAM" id="Phobius"/>
    </source>
</evidence>
<dbReference type="InterPro" id="IPR052954">
    <property type="entry name" value="GPCR-Ligand_Int"/>
</dbReference>
<comment type="subcellular location">
    <subcellularLocation>
        <location evidence="1">Membrane</location>
    </subcellularLocation>
</comment>
<dbReference type="InterPro" id="IPR017452">
    <property type="entry name" value="GPCR_Rhodpsn_7TM"/>
</dbReference>
<comment type="caution">
    <text evidence="7">The sequence shown here is derived from an EMBL/GenBank/DDBJ whole genome shotgun (WGS) entry which is preliminary data.</text>
</comment>
<proteinExistence type="predicted"/>
<keyword evidence="8" id="KW-1185">Reference proteome</keyword>
<dbReference type="Gene3D" id="1.20.1070.10">
    <property type="entry name" value="Rhodopsin 7-helix transmembrane proteins"/>
    <property type="match status" value="1"/>
</dbReference>
<evidence type="ECO:0000256" key="1">
    <source>
        <dbReference type="ARBA" id="ARBA00004370"/>
    </source>
</evidence>
<dbReference type="InterPro" id="IPR000276">
    <property type="entry name" value="GPCR_Rhodpsn"/>
</dbReference>
<dbReference type="Proteomes" id="UP000276133">
    <property type="component" value="Unassembled WGS sequence"/>
</dbReference>
<evidence type="ECO:0000259" key="6">
    <source>
        <dbReference type="PROSITE" id="PS50262"/>
    </source>
</evidence>
<dbReference type="PANTHER" id="PTHR46641">
    <property type="entry name" value="FMRFAMIDE RECEPTOR-RELATED"/>
    <property type="match status" value="1"/>
</dbReference>
<feature type="transmembrane region" description="Helical" evidence="5">
    <location>
        <begin position="195"/>
        <end position="213"/>
    </location>
</feature>
<feature type="transmembrane region" description="Helical" evidence="5">
    <location>
        <begin position="78"/>
        <end position="97"/>
    </location>
</feature>
<feature type="domain" description="G-protein coupled receptors family 1 profile" evidence="6">
    <location>
        <begin position="85"/>
        <end position="315"/>
    </location>
</feature>
<evidence type="ECO:0000256" key="2">
    <source>
        <dbReference type="ARBA" id="ARBA00022692"/>
    </source>
</evidence>
<keyword evidence="2 5" id="KW-0812">Transmembrane</keyword>
<keyword evidence="7" id="KW-0675">Receptor</keyword>
<dbReference type="OrthoDB" id="9990906at2759"/>
<gene>
    <name evidence="7" type="ORF">BpHYR1_022300</name>
</gene>
<evidence type="ECO:0000256" key="3">
    <source>
        <dbReference type="ARBA" id="ARBA00022989"/>
    </source>
</evidence>
<evidence type="ECO:0000313" key="7">
    <source>
        <dbReference type="EMBL" id="RMZ97574.1"/>
    </source>
</evidence>
<dbReference type="GO" id="GO:0004930">
    <property type="term" value="F:G protein-coupled receptor activity"/>
    <property type="evidence" value="ECO:0007669"/>
    <property type="project" value="InterPro"/>
</dbReference>
<feature type="transmembrane region" description="Helical" evidence="5">
    <location>
        <begin position="271"/>
        <end position="292"/>
    </location>
</feature>
<dbReference type="Pfam" id="PF00001">
    <property type="entry name" value="7tm_1"/>
    <property type="match status" value="1"/>
</dbReference>
<dbReference type="PROSITE" id="PS50262">
    <property type="entry name" value="G_PROTEIN_RECEP_F1_2"/>
    <property type="match status" value="1"/>
</dbReference>
<dbReference type="GO" id="GO:0016020">
    <property type="term" value="C:membrane"/>
    <property type="evidence" value="ECO:0007669"/>
    <property type="project" value="UniProtKB-SubCell"/>
</dbReference>
<organism evidence="7 8">
    <name type="scientific">Brachionus plicatilis</name>
    <name type="common">Marine rotifer</name>
    <name type="synonym">Brachionus muelleri</name>
    <dbReference type="NCBI Taxonomy" id="10195"/>
    <lineage>
        <taxon>Eukaryota</taxon>
        <taxon>Metazoa</taxon>
        <taxon>Spiralia</taxon>
        <taxon>Gnathifera</taxon>
        <taxon>Rotifera</taxon>
        <taxon>Eurotatoria</taxon>
        <taxon>Monogononta</taxon>
        <taxon>Pseudotrocha</taxon>
        <taxon>Ploima</taxon>
        <taxon>Brachionidae</taxon>
        <taxon>Brachionus</taxon>
    </lineage>
</organism>
<protein>
    <submittedName>
        <fullName evidence="7">Neuropeptide FF receptor 2-like</fullName>
    </submittedName>
</protein>
<dbReference type="SUPFAM" id="SSF81321">
    <property type="entry name" value="Family A G protein-coupled receptor-like"/>
    <property type="match status" value="1"/>
</dbReference>
<dbReference type="EMBL" id="REGN01011327">
    <property type="protein sequence ID" value="RMZ97574.1"/>
    <property type="molecule type" value="Genomic_DNA"/>
</dbReference>
<evidence type="ECO:0000313" key="8">
    <source>
        <dbReference type="Proteomes" id="UP000276133"/>
    </source>
</evidence>
<feature type="transmembrane region" description="Helical" evidence="5">
    <location>
        <begin position="164"/>
        <end position="188"/>
    </location>
</feature>